<organism evidence="1 2">
    <name type="scientific">Pseudochrobactrum saccharolyticum</name>
    <dbReference type="NCBI Taxonomy" id="354352"/>
    <lineage>
        <taxon>Bacteria</taxon>
        <taxon>Pseudomonadati</taxon>
        <taxon>Pseudomonadota</taxon>
        <taxon>Alphaproteobacteria</taxon>
        <taxon>Hyphomicrobiales</taxon>
        <taxon>Brucellaceae</taxon>
        <taxon>Pseudochrobactrum</taxon>
    </lineage>
</organism>
<dbReference type="Proteomes" id="UP000531231">
    <property type="component" value="Unassembled WGS sequence"/>
</dbReference>
<name>A0A7W8EPN9_9HYPH</name>
<keyword evidence="2" id="KW-1185">Reference proteome</keyword>
<evidence type="ECO:0000313" key="1">
    <source>
        <dbReference type="EMBL" id="MBB5092790.1"/>
    </source>
</evidence>
<evidence type="ECO:0000313" key="2">
    <source>
        <dbReference type="Proteomes" id="UP000531231"/>
    </source>
</evidence>
<proteinExistence type="predicted"/>
<comment type="caution">
    <text evidence="1">The sequence shown here is derived from an EMBL/GenBank/DDBJ whole genome shotgun (WGS) entry which is preliminary data.</text>
</comment>
<dbReference type="EMBL" id="JACHIL010000007">
    <property type="protein sequence ID" value="MBB5092790.1"/>
    <property type="molecule type" value="Genomic_DNA"/>
</dbReference>
<gene>
    <name evidence="1" type="ORF">HNQ68_003353</name>
</gene>
<dbReference type="AlphaFoldDB" id="A0A7W8EPN9"/>
<protein>
    <submittedName>
        <fullName evidence="1">Uncharacterized protein</fullName>
    </submittedName>
</protein>
<reference evidence="1 2" key="1">
    <citation type="submission" date="2020-08" db="EMBL/GenBank/DDBJ databases">
        <title>Genomic Encyclopedia of Type Strains, Phase IV (KMG-IV): sequencing the most valuable type-strain genomes for metagenomic binning, comparative biology and taxonomic classification.</title>
        <authorList>
            <person name="Goeker M."/>
        </authorList>
    </citation>
    <scope>NUCLEOTIDE SEQUENCE [LARGE SCALE GENOMIC DNA]</scope>
    <source>
        <strain evidence="1 2">DSM 25620</strain>
    </source>
</reference>
<accession>A0A7W8EPN9</accession>
<dbReference type="RefSeq" id="WP_151157921.1">
    <property type="nucleotide sequence ID" value="NZ_JACHIL010000007.1"/>
</dbReference>
<sequence>MTRDKLIVQIELLKTEEKQEQTKISTAETNIIRLIRLIRELGSQVFTVSQLAPEGEGIEPAINR</sequence>